<dbReference type="InterPro" id="IPR001611">
    <property type="entry name" value="Leu-rich_rpt"/>
</dbReference>
<feature type="non-terminal residue" evidence="3">
    <location>
        <position position="114"/>
    </location>
</feature>
<keyword evidence="2" id="KW-0677">Repeat</keyword>
<evidence type="ECO:0000313" key="3">
    <source>
        <dbReference type="EMBL" id="ELT88545.1"/>
    </source>
</evidence>
<dbReference type="EMBL" id="AMQN01003429">
    <property type="status" value="NOT_ANNOTATED_CDS"/>
    <property type="molecule type" value="Genomic_DNA"/>
</dbReference>
<evidence type="ECO:0000256" key="2">
    <source>
        <dbReference type="ARBA" id="ARBA00022737"/>
    </source>
</evidence>
<gene>
    <name evidence="3" type="ORF">CAPTEDRAFT_48417</name>
</gene>
<evidence type="ECO:0000313" key="4">
    <source>
        <dbReference type="EnsemblMetazoa" id="CapteP48417"/>
    </source>
</evidence>
<dbReference type="PANTHER" id="PTHR45712:SF22">
    <property type="entry name" value="INSULIN-LIKE GROWTH FACTOR-BINDING PROTEIN COMPLEX ACID LABILE SUBUNIT"/>
    <property type="match status" value="1"/>
</dbReference>
<reference evidence="4" key="3">
    <citation type="submission" date="2015-06" db="UniProtKB">
        <authorList>
            <consortium name="EnsemblMetazoa"/>
        </authorList>
    </citation>
    <scope>IDENTIFICATION</scope>
</reference>
<keyword evidence="1" id="KW-0433">Leucine-rich repeat</keyword>
<proteinExistence type="predicted"/>
<reference evidence="5" key="1">
    <citation type="submission" date="2012-12" db="EMBL/GenBank/DDBJ databases">
        <authorList>
            <person name="Hellsten U."/>
            <person name="Grimwood J."/>
            <person name="Chapman J.A."/>
            <person name="Shapiro H."/>
            <person name="Aerts A."/>
            <person name="Otillar R.P."/>
            <person name="Terry A.Y."/>
            <person name="Boore J.L."/>
            <person name="Simakov O."/>
            <person name="Marletaz F."/>
            <person name="Cho S.-J."/>
            <person name="Edsinger-Gonzales E."/>
            <person name="Havlak P."/>
            <person name="Kuo D.-H."/>
            <person name="Larsson T."/>
            <person name="Lv J."/>
            <person name="Arendt D."/>
            <person name="Savage R."/>
            <person name="Osoegawa K."/>
            <person name="de Jong P."/>
            <person name="Lindberg D.R."/>
            <person name="Seaver E.C."/>
            <person name="Weisblat D.A."/>
            <person name="Putnam N.H."/>
            <person name="Grigoriev I.V."/>
            <person name="Rokhsar D.S."/>
        </authorList>
    </citation>
    <scope>NUCLEOTIDE SEQUENCE</scope>
    <source>
        <strain evidence="5">I ESC-2004</strain>
    </source>
</reference>
<dbReference type="SUPFAM" id="SSF52075">
    <property type="entry name" value="Outer arm dynein light chain 1"/>
    <property type="match status" value="1"/>
</dbReference>
<reference evidence="3 5" key="2">
    <citation type="journal article" date="2013" name="Nature">
        <title>Insights into bilaterian evolution from three spiralian genomes.</title>
        <authorList>
            <person name="Simakov O."/>
            <person name="Marletaz F."/>
            <person name="Cho S.J."/>
            <person name="Edsinger-Gonzales E."/>
            <person name="Havlak P."/>
            <person name="Hellsten U."/>
            <person name="Kuo D.H."/>
            <person name="Larsson T."/>
            <person name="Lv J."/>
            <person name="Arendt D."/>
            <person name="Savage R."/>
            <person name="Osoegawa K."/>
            <person name="de Jong P."/>
            <person name="Grimwood J."/>
            <person name="Chapman J.A."/>
            <person name="Shapiro H."/>
            <person name="Aerts A."/>
            <person name="Otillar R.P."/>
            <person name="Terry A.Y."/>
            <person name="Boore J.L."/>
            <person name="Grigoriev I.V."/>
            <person name="Lindberg D.R."/>
            <person name="Seaver E.C."/>
            <person name="Weisblat D.A."/>
            <person name="Putnam N.H."/>
            <person name="Rokhsar D.S."/>
        </authorList>
    </citation>
    <scope>NUCLEOTIDE SEQUENCE</scope>
    <source>
        <strain evidence="3 5">I ESC-2004</strain>
    </source>
</reference>
<keyword evidence="5" id="KW-1185">Reference proteome</keyword>
<evidence type="ECO:0000256" key="1">
    <source>
        <dbReference type="ARBA" id="ARBA00022614"/>
    </source>
</evidence>
<dbReference type="PANTHER" id="PTHR45712">
    <property type="entry name" value="AGAP008170-PA"/>
    <property type="match status" value="1"/>
</dbReference>
<dbReference type="HOGENOM" id="CLU_2127208_0_0_1"/>
<dbReference type="EMBL" id="KB311801">
    <property type="protein sequence ID" value="ELT88545.1"/>
    <property type="molecule type" value="Genomic_DNA"/>
</dbReference>
<dbReference type="GO" id="GO:0005615">
    <property type="term" value="C:extracellular space"/>
    <property type="evidence" value="ECO:0007669"/>
    <property type="project" value="TreeGrafter"/>
</dbReference>
<organism evidence="3">
    <name type="scientific">Capitella teleta</name>
    <name type="common">Polychaete worm</name>
    <dbReference type="NCBI Taxonomy" id="283909"/>
    <lineage>
        <taxon>Eukaryota</taxon>
        <taxon>Metazoa</taxon>
        <taxon>Spiralia</taxon>
        <taxon>Lophotrochozoa</taxon>
        <taxon>Annelida</taxon>
        <taxon>Polychaeta</taxon>
        <taxon>Sedentaria</taxon>
        <taxon>Scolecida</taxon>
        <taxon>Capitellidae</taxon>
        <taxon>Capitella</taxon>
    </lineage>
</organism>
<feature type="non-terminal residue" evidence="3">
    <location>
        <position position="1"/>
    </location>
</feature>
<accession>R7T5L0</accession>
<dbReference type="STRING" id="283909.R7T5L0"/>
<dbReference type="AlphaFoldDB" id="R7T5L0"/>
<evidence type="ECO:0008006" key="6">
    <source>
        <dbReference type="Google" id="ProtNLM"/>
    </source>
</evidence>
<evidence type="ECO:0000313" key="5">
    <source>
        <dbReference type="Proteomes" id="UP000014760"/>
    </source>
</evidence>
<dbReference type="Gene3D" id="3.80.10.10">
    <property type="entry name" value="Ribonuclease Inhibitor"/>
    <property type="match status" value="2"/>
</dbReference>
<dbReference type="Proteomes" id="UP000014760">
    <property type="component" value="Unassembled WGS sequence"/>
</dbReference>
<dbReference type="Pfam" id="PF13855">
    <property type="entry name" value="LRR_8"/>
    <property type="match status" value="1"/>
</dbReference>
<sequence length="114" mass="12693">IPINVTHLLLDTNQISSVPANSFSECLQLISLILNSNRISYVDGNAFTGTVIVALNLNYNELTAVPDLSSIEQTLKTLYIQRNRISNINNATFPGNLRFLYLGRNYISSFNSNL</sequence>
<dbReference type="OrthoDB" id="6137799at2759"/>
<dbReference type="EnsemblMetazoa" id="CapteT48417">
    <property type="protein sequence ID" value="CapteP48417"/>
    <property type="gene ID" value="CapteG48417"/>
</dbReference>
<name>R7T5L0_CAPTE</name>
<dbReference type="InterPro" id="IPR032675">
    <property type="entry name" value="LRR_dom_sf"/>
</dbReference>
<protein>
    <recommendedName>
        <fullName evidence="6">LRRNT domain-containing protein</fullName>
    </recommendedName>
</protein>
<dbReference type="InterPro" id="IPR050333">
    <property type="entry name" value="SLRP"/>
</dbReference>